<keyword evidence="3" id="KW-1185">Reference proteome</keyword>
<sequence length="398" mass="37993">MVLGLLAAADDPAAAGGGGGAAAAFMMLATAAEAFARAYAGGGCAVATVLPLPPRPLTPPWGPCAQYLTLAAAVATLAAAGYGGGCDGGDGGHYGGGAVAEGAGAGVGVGSHCRGSYGLPRALARALWGVAALDSESGVEAERLFAVLLSMVEAEADRTAAATQPTGCPGGGCNVEGAGGSAGGSGPIAPGGWSFLVGPRAAHVLCMRIAHLAVDTGEAAAASTPATAGAAAGGGSPDVPPPQTPLLLHPRGARHLAARALAAARLRSSSAAAASDGCDLASIGRLPGAGLGGMLAVPGLGAGGFLPSSPPAALAPALSCGLLPALECCVRALGRSADPRDVGSLCELLRGSLLEQPGGLAAVLAFGPPGQAVPLLNSLAKVLRRCGTVGSVDRPTVR</sequence>
<gene>
    <name evidence="2" type="ORF">GPECTOR_3g337</name>
</gene>
<protein>
    <submittedName>
        <fullName evidence="2">Uncharacterized protein</fullName>
    </submittedName>
</protein>
<name>A0A150GZP5_GONPE</name>
<dbReference type="AlphaFoldDB" id="A0A150GZP5"/>
<reference evidence="3" key="1">
    <citation type="journal article" date="2016" name="Nat. Commun.">
        <title>The Gonium pectorale genome demonstrates co-option of cell cycle regulation during the evolution of multicellularity.</title>
        <authorList>
            <person name="Hanschen E.R."/>
            <person name="Marriage T.N."/>
            <person name="Ferris P.J."/>
            <person name="Hamaji T."/>
            <person name="Toyoda A."/>
            <person name="Fujiyama A."/>
            <person name="Neme R."/>
            <person name="Noguchi H."/>
            <person name="Minakuchi Y."/>
            <person name="Suzuki M."/>
            <person name="Kawai-Toyooka H."/>
            <person name="Smith D.R."/>
            <person name="Sparks H."/>
            <person name="Anderson J."/>
            <person name="Bakaric R."/>
            <person name="Luria V."/>
            <person name="Karger A."/>
            <person name="Kirschner M.W."/>
            <person name="Durand P.M."/>
            <person name="Michod R.E."/>
            <person name="Nozaki H."/>
            <person name="Olson B.J."/>
        </authorList>
    </citation>
    <scope>NUCLEOTIDE SEQUENCE [LARGE SCALE GENOMIC DNA]</scope>
    <source>
        <strain evidence="3">NIES-2863</strain>
    </source>
</reference>
<evidence type="ECO:0000313" key="2">
    <source>
        <dbReference type="EMBL" id="KXZ55192.1"/>
    </source>
</evidence>
<evidence type="ECO:0000313" key="3">
    <source>
        <dbReference type="Proteomes" id="UP000075714"/>
    </source>
</evidence>
<dbReference type="Proteomes" id="UP000075714">
    <property type="component" value="Unassembled WGS sequence"/>
</dbReference>
<evidence type="ECO:0000256" key="1">
    <source>
        <dbReference type="SAM" id="MobiDB-lite"/>
    </source>
</evidence>
<accession>A0A150GZP5</accession>
<organism evidence="2 3">
    <name type="scientific">Gonium pectorale</name>
    <name type="common">Green alga</name>
    <dbReference type="NCBI Taxonomy" id="33097"/>
    <lineage>
        <taxon>Eukaryota</taxon>
        <taxon>Viridiplantae</taxon>
        <taxon>Chlorophyta</taxon>
        <taxon>core chlorophytes</taxon>
        <taxon>Chlorophyceae</taxon>
        <taxon>CS clade</taxon>
        <taxon>Chlamydomonadales</taxon>
        <taxon>Volvocaceae</taxon>
        <taxon>Gonium</taxon>
    </lineage>
</organism>
<proteinExistence type="predicted"/>
<comment type="caution">
    <text evidence="2">The sequence shown here is derived from an EMBL/GenBank/DDBJ whole genome shotgun (WGS) entry which is preliminary data.</text>
</comment>
<dbReference type="EMBL" id="LSYV01000004">
    <property type="protein sequence ID" value="KXZ55192.1"/>
    <property type="molecule type" value="Genomic_DNA"/>
</dbReference>
<feature type="region of interest" description="Disordered" evidence="1">
    <location>
        <begin position="225"/>
        <end position="246"/>
    </location>
</feature>